<dbReference type="InterPro" id="IPR044730">
    <property type="entry name" value="RNase_H-like_dom_plant"/>
</dbReference>
<dbReference type="InterPro" id="IPR053151">
    <property type="entry name" value="RNase_H-like"/>
</dbReference>
<dbReference type="InterPro" id="IPR012337">
    <property type="entry name" value="RNaseH-like_sf"/>
</dbReference>
<gene>
    <name evidence="2" type="ORF">MERR_LOCUS40869</name>
</gene>
<organism evidence="2 3">
    <name type="scientific">Microthlaspi erraticum</name>
    <dbReference type="NCBI Taxonomy" id="1685480"/>
    <lineage>
        <taxon>Eukaryota</taxon>
        <taxon>Viridiplantae</taxon>
        <taxon>Streptophyta</taxon>
        <taxon>Embryophyta</taxon>
        <taxon>Tracheophyta</taxon>
        <taxon>Spermatophyta</taxon>
        <taxon>Magnoliopsida</taxon>
        <taxon>eudicotyledons</taxon>
        <taxon>Gunneridae</taxon>
        <taxon>Pentapetalae</taxon>
        <taxon>rosids</taxon>
        <taxon>malvids</taxon>
        <taxon>Brassicales</taxon>
        <taxon>Brassicaceae</taxon>
        <taxon>Coluteocarpeae</taxon>
        <taxon>Microthlaspi</taxon>
    </lineage>
</organism>
<reference evidence="2" key="1">
    <citation type="submission" date="2020-01" db="EMBL/GenBank/DDBJ databases">
        <authorList>
            <person name="Mishra B."/>
        </authorList>
    </citation>
    <scope>NUCLEOTIDE SEQUENCE [LARGE SCALE GENOMIC DNA]</scope>
</reference>
<dbReference type="EMBL" id="CACVBM020001540">
    <property type="protein sequence ID" value="CAA7053633.1"/>
    <property type="molecule type" value="Genomic_DNA"/>
</dbReference>
<dbReference type="CDD" id="cd06222">
    <property type="entry name" value="RNase_H_like"/>
    <property type="match status" value="1"/>
</dbReference>
<accession>A0A6D2KKM3</accession>
<evidence type="ECO:0000259" key="1">
    <source>
        <dbReference type="PROSITE" id="PS50879"/>
    </source>
</evidence>
<dbReference type="PROSITE" id="PS50879">
    <property type="entry name" value="RNASE_H_1"/>
    <property type="match status" value="1"/>
</dbReference>
<dbReference type="Pfam" id="PF13456">
    <property type="entry name" value="RVT_3"/>
    <property type="match status" value="1"/>
</dbReference>
<dbReference type="Pfam" id="PF13966">
    <property type="entry name" value="zf-RVT"/>
    <property type="match status" value="1"/>
</dbReference>
<name>A0A6D2KKM3_9BRAS</name>
<dbReference type="InterPro" id="IPR026960">
    <property type="entry name" value="RVT-Znf"/>
</dbReference>
<protein>
    <recommendedName>
        <fullName evidence="1">RNase H type-1 domain-containing protein</fullName>
    </recommendedName>
</protein>
<proteinExistence type="predicted"/>
<dbReference type="SUPFAM" id="SSF53098">
    <property type="entry name" value="Ribonuclease H-like"/>
    <property type="match status" value="1"/>
</dbReference>
<dbReference type="Proteomes" id="UP000467841">
    <property type="component" value="Unassembled WGS sequence"/>
</dbReference>
<evidence type="ECO:0000313" key="3">
    <source>
        <dbReference type="Proteomes" id="UP000467841"/>
    </source>
</evidence>
<keyword evidence="3" id="KW-1185">Reference proteome</keyword>
<feature type="domain" description="RNase H type-1" evidence="1">
    <location>
        <begin position="429"/>
        <end position="559"/>
    </location>
</feature>
<dbReference type="InterPro" id="IPR036397">
    <property type="entry name" value="RNaseH_sf"/>
</dbReference>
<dbReference type="PANTHER" id="PTHR47723">
    <property type="entry name" value="OS05G0353850 PROTEIN"/>
    <property type="match status" value="1"/>
</dbReference>
<dbReference type="Gene3D" id="3.30.420.10">
    <property type="entry name" value="Ribonuclease H-like superfamily/Ribonuclease H"/>
    <property type="match status" value="1"/>
</dbReference>
<dbReference type="GO" id="GO:0003676">
    <property type="term" value="F:nucleic acid binding"/>
    <property type="evidence" value="ECO:0007669"/>
    <property type="project" value="InterPro"/>
</dbReference>
<dbReference type="GO" id="GO:0004523">
    <property type="term" value="F:RNA-DNA hybrid ribonuclease activity"/>
    <property type="evidence" value="ECO:0007669"/>
    <property type="project" value="InterPro"/>
</dbReference>
<dbReference type="AlphaFoldDB" id="A0A6D2KKM3"/>
<comment type="caution">
    <text evidence="2">The sequence shown here is derived from an EMBL/GenBank/DDBJ whole genome shotgun (WGS) entry which is preliminary data.</text>
</comment>
<evidence type="ECO:0000313" key="2">
    <source>
        <dbReference type="EMBL" id="CAA7053633.1"/>
    </source>
</evidence>
<dbReference type="InterPro" id="IPR002156">
    <property type="entry name" value="RNaseH_domain"/>
</dbReference>
<dbReference type="OrthoDB" id="1422167at2759"/>
<sequence>MEGPNVELGRSYHTEKSVLSFVPVHTMSSVKLPESITKRLDRVLRDFLWGSTNEKRKQHLVSWEKVCRSKEEGGLGIWKTNLMNKALLATVGWRLMQDDRSVWARVLRNKYRIGDIHEKAWLTNKGTWSSTWRSVVLGIRDVLQPGHTWAMGDGRNMLFWTDKWLLGNALRDVEGAVVPEALLGLTASDLWIDGVGWDLTQIAPHVSENTKLELAAVVVNRVSGKQDKMAWGGTPDGRFTVSSAYRFLVRDGTPRQDMSQFFRRVWRVTAPERVRVFMWLLGNHGIMTNQERFRWHISDTKICQVCKAGIESSLYILRDCPAMSGIWERIVPREKRQAFFTMPLLEWLFVNLSDSSQMESGIWSTLFSVSVWWAWKWRCGNIFGENKLWSDRVKFVKDYAKEVSQAKYMENGGRSVASEDRLVSWSPPLVSWIKLNTDGASHGNPGLATAGDALRGGDGQWRGGFALNIGRCTAHMAELWGLYYGLCIAWEKGFTRLEVEVDSSLVVGFMKTGICDTHPLSFLVHLCQGFLSKDSEVRITHVYREANRLADGLANYAFSLPFGLHTFDLVPLDLLPILRDDESGDSRLRQVRV</sequence>
<dbReference type="PANTHER" id="PTHR47723:SF19">
    <property type="entry name" value="POLYNUCLEOTIDYL TRANSFERASE, RIBONUCLEASE H-LIKE SUPERFAMILY PROTEIN"/>
    <property type="match status" value="1"/>
</dbReference>